<proteinExistence type="inferred from homology"/>
<comment type="similarity">
    <text evidence="7">Belongs to the AAA ATPase family.</text>
</comment>
<dbReference type="GO" id="GO:0016887">
    <property type="term" value="F:ATP hydrolysis activity"/>
    <property type="evidence" value="ECO:0007669"/>
    <property type="project" value="InterPro"/>
</dbReference>
<feature type="compositionally biased region" description="Low complexity" evidence="8">
    <location>
        <begin position="130"/>
        <end position="140"/>
    </location>
</feature>
<name>A0A553PND3_TIGCA</name>
<dbReference type="EMBL" id="VCGU01000002">
    <property type="protein sequence ID" value="TRY79187.1"/>
    <property type="molecule type" value="Genomic_DNA"/>
</dbReference>
<dbReference type="InterPro" id="IPR027417">
    <property type="entry name" value="P-loop_NTPase"/>
</dbReference>
<feature type="compositionally biased region" description="Basic residues" evidence="8">
    <location>
        <begin position="147"/>
        <end position="157"/>
    </location>
</feature>
<dbReference type="InterPro" id="IPR003959">
    <property type="entry name" value="ATPase_AAA_core"/>
</dbReference>
<dbReference type="GO" id="GO:0008568">
    <property type="term" value="F:microtubule severing ATPase activity"/>
    <property type="evidence" value="ECO:0007669"/>
    <property type="project" value="UniProtKB-EC"/>
</dbReference>
<feature type="compositionally biased region" description="Basic and acidic residues" evidence="8">
    <location>
        <begin position="174"/>
        <end position="194"/>
    </location>
</feature>
<feature type="region of interest" description="Disordered" evidence="8">
    <location>
        <begin position="115"/>
        <end position="195"/>
    </location>
</feature>
<dbReference type="SMART" id="SM00382">
    <property type="entry name" value="AAA"/>
    <property type="match status" value="1"/>
</dbReference>
<dbReference type="InterPro" id="IPR003593">
    <property type="entry name" value="AAA+_ATPase"/>
</dbReference>
<evidence type="ECO:0000256" key="7">
    <source>
        <dbReference type="RuleBase" id="RU003651"/>
    </source>
</evidence>
<dbReference type="FunFam" id="3.40.50.300:FF:002588">
    <property type="entry name" value="ATPase, AAA family"/>
    <property type="match status" value="1"/>
</dbReference>
<dbReference type="Gene3D" id="1.10.8.60">
    <property type="match status" value="1"/>
</dbReference>
<dbReference type="Gene3D" id="3.40.50.300">
    <property type="entry name" value="P-loop containing nucleotide triphosphate hydrolases"/>
    <property type="match status" value="1"/>
</dbReference>
<comment type="caution">
    <text evidence="10">The sequence shown here is derived from an EMBL/GenBank/DDBJ whole genome shotgun (WGS) entry which is preliminary data.</text>
</comment>
<dbReference type="PANTHER" id="PTHR23074">
    <property type="entry name" value="AAA DOMAIN-CONTAINING"/>
    <property type="match status" value="1"/>
</dbReference>
<organism evidence="10 11">
    <name type="scientific">Tigriopus californicus</name>
    <name type="common">Marine copepod</name>
    <dbReference type="NCBI Taxonomy" id="6832"/>
    <lineage>
        <taxon>Eukaryota</taxon>
        <taxon>Metazoa</taxon>
        <taxon>Ecdysozoa</taxon>
        <taxon>Arthropoda</taxon>
        <taxon>Crustacea</taxon>
        <taxon>Multicrustacea</taxon>
        <taxon>Hexanauplia</taxon>
        <taxon>Copepoda</taxon>
        <taxon>Harpacticoida</taxon>
        <taxon>Harpacticidae</taxon>
        <taxon>Tigriopus</taxon>
    </lineage>
</organism>
<reference evidence="10 11" key="1">
    <citation type="journal article" date="2018" name="Nat. Ecol. Evol.">
        <title>Genomic signatures of mitonuclear coevolution across populations of Tigriopus californicus.</title>
        <authorList>
            <person name="Barreto F.S."/>
            <person name="Watson E.T."/>
            <person name="Lima T.G."/>
            <person name="Willett C.S."/>
            <person name="Edmands S."/>
            <person name="Li W."/>
            <person name="Burton R.S."/>
        </authorList>
    </citation>
    <scope>NUCLEOTIDE SEQUENCE [LARGE SCALE GENOMIC DNA]</scope>
    <source>
        <strain evidence="10 11">San Diego</strain>
    </source>
</reference>
<feature type="region of interest" description="Disordered" evidence="8">
    <location>
        <begin position="1"/>
        <end position="20"/>
    </location>
</feature>
<dbReference type="InterPro" id="IPR050304">
    <property type="entry name" value="MT-severing_AAA_ATPase"/>
</dbReference>
<dbReference type="FunFam" id="1.10.8.60:FF:000022">
    <property type="entry name" value="Fidgetin like 1"/>
    <property type="match status" value="1"/>
</dbReference>
<dbReference type="Gene3D" id="1.20.58.80">
    <property type="entry name" value="Phosphotransferase system, lactose/cellobiose-type IIA subunit"/>
    <property type="match status" value="1"/>
</dbReference>
<evidence type="ECO:0000256" key="5">
    <source>
        <dbReference type="ARBA" id="ARBA00036378"/>
    </source>
</evidence>
<dbReference type="GO" id="GO:0005524">
    <property type="term" value="F:ATP binding"/>
    <property type="evidence" value="ECO:0007669"/>
    <property type="project" value="UniProtKB-KW"/>
</dbReference>
<feature type="compositionally biased region" description="Low complexity" evidence="8">
    <location>
        <begin position="1"/>
        <end position="12"/>
    </location>
</feature>
<keyword evidence="2 7" id="KW-0547">Nucleotide-binding</keyword>
<dbReference type="STRING" id="6832.A0A553PND3"/>
<keyword evidence="1" id="KW-0493">Microtubule</keyword>
<comment type="catalytic activity">
    <reaction evidence="5">
        <text>n ATP + n H2O + a microtubule = n ADP + n phosphate + (n+1) alpha/beta tubulin heterodimers.</text>
        <dbReference type="EC" id="5.6.1.1"/>
    </reaction>
</comment>
<dbReference type="AlphaFoldDB" id="A0A553PND3"/>
<dbReference type="PROSITE" id="PS00674">
    <property type="entry name" value="AAA"/>
    <property type="match status" value="1"/>
</dbReference>
<evidence type="ECO:0000256" key="3">
    <source>
        <dbReference type="ARBA" id="ARBA00022840"/>
    </source>
</evidence>
<evidence type="ECO:0000256" key="2">
    <source>
        <dbReference type="ARBA" id="ARBA00022741"/>
    </source>
</evidence>
<dbReference type="InterPro" id="IPR003960">
    <property type="entry name" value="ATPase_AAA_CS"/>
</dbReference>
<evidence type="ECO:0000256" key="4">
    <source>
        <dbReference type="ARBA" id="ARBA00023235"/>
    </source>
</evidence>
<gene>
    <name evidence="10" type="ORF">TCAL_07373</name>
</gene>
<protein>
    <recommendedName>
        <fullName evidence="6">microtubule-severing ATPase</fullName>
        <ecNumber evidence="6">5.6.1.1</ecNumber>
    </recommendedName>
</protein>
<evidence type="ECO:0000313" key="11">
    <source>
        <dbReference type="Proteomes" id="UP000318571"/>
    </source>
</evidence>
<dbReference type="InterPro" id="IPR041569">
    <property type="entry name" value="AAA_lid_3"/>
</dbReference>
<dbReference type="PANTHER" id="PTHR23074:SF86">
    <property type="entry name" value="SPASTIN"/>
    <property type="match status" value="1"/>
</dbReference>
<sequence length="483" mass="53682">MMTMMATTTTTSRRMRMGSADGAMKRWRLPEPVSELRSDGFQFLHEALFLEEQGSTESQLILSLYQLGSSNLEKAIQACQAPNRGPTSSEERDYVAQKCSEMVLSLEQARQRVQALSQSPVTRPKSGPTSSWESSLRSYSYPETPTKKKNPTHRARIKASGAQRPPMVSSSMTRNDRYHEDDRDESRSSHEKSLKSSIVSGLSGIGFDDVIGQEKAKQSLRESVILPILRPELFHGLRTPTRGLLLFGPPGNGKTLLVKALASETQAVLFSITAASLTSKYVGEGEKMMKTLFQMAAKRAPSIIFIDEIDSLLSERKGDQNEASLRMKTEFLAGFDGVQTCQDTHVLVIGATNRPEQLDLAALRRFSKRIFVEIPDFQARFTLLSQLLSKHGDPLPKEDLALVAKATAGYSGSDLTNLARDAAFGPIRDIPTSGILQVDRRNLRAINLNDFRNGLKRIRVSITNDVLQRYHEWNAKFGDVSSQ</sequence>
<keyword evidence="4" id="KW-0413">Isomerase</keyword>
<evidence type="ECO:0000256" key="1">
    <source>
        <dbReference type="ARBA" id="ARBA00022701"/>
    </source>
</evidence>
<feature type="domain" description="AAA+ ATPase" evidence="9">
    <location>
        <begin position="240"/>
        <end position="376"/>
    </location>
</feature>
<dbReference type="SUPFAM" id="SSF52540">
    <property type="entry name" value="P-loop containing nucleoside triphosphate hydrolases"/>
    <property type="match status" value="1"/>
</dbReference>
<evidence type="ECO:0000256" key="8">
    <source>
        <dbReference type="SAM" id="MobiDB-lite"/>
    </source>
</evidence>
<keyword evidence="11" id="KW-1185">Reference proteome</keyword>
<evidence type="ECO:0000313" key="10">
    <source>
        <dbReference type="EMBL" id="TRY79187.1"/>
    </source>
</evidence>
<dbReference type="Pfam" id="PF17862">
    <property type="entry name" value="AAA_lid_3"/>
    <property type="match status" value="1"/>
</dbReference>
<dbReference type="Pfam" id="PF00004">
    <property type="entry name" value="AAA"/>
    <property type="match status" value="1"/>
</dbReference>
<dbReference type="GO" id="GO:0005874">
    <property type="term" value="C:microtubule"/>
    <property type="evidence" value="ECO:0007669"/>
    <property type="project" value="UniProtKB-KW"/>
</dbReference>
<evidence type="ECO:0000259" key="9">
    <source>
        <dbReference type="SMART" id="SM00382"/>
    </source>
</evidence>
<dbReference type="OrthoDB" id="10251136at2759"/>
<accession>A0A553PND3</accession>
<evidence type="ECO:0000256" key="6">
    <source>
        <dbReference type="ARBA" id="ARBA00038871"/>
    </source>
</evidence>
<keyword evidence="3 7" id="KW-0067">ATP-binding</keyword>
<dbReference type="Proteomes" id="UP000318571">
    <property type="component" value="Chromosome 6"/>
</dbReference>
<dbReference type="EC" id="5.6.1.1" evidence="6"/>